<feature type="non-terminal residue" evidence="1">
    <location>
        <position position="1"/>
    </location>
</feature>
<dbReference type="Gene3D" id="1.10.3580.10">
    <property type="entry name" value="ATP12 ATPase"/>
    <property type="match status" value="1"/>
</dbReference>
<dbReference type="PANTHER" id="PTHR21013:SF10">
    <property type="entry name" value="ATP SYNTHASE MITOCHONDRIAL F1 COMPLEX ASSEMBLY FACTOR 2"/>
    <property type="match status" value="1"/>
</dbReference>
<name>A0A7R9MW25_9ACAR</name>
<dbReference type="EMBL" id="CAJPVJ010057990">
    <property type="protein sequence ID" value="CAG2183870.1"/>
    <property type="molecule type" value="Genomic_DNA"/>
</dbReference>
<organism evidence="1">
    <name type="scientific">Oppiella nova</name>
    <dbReference type="NCBI Taxonomy" id="334625"/>
    <lineage>
        <taxon>Eukaryota</taxon>
        <taxon>Metazoa</taxon>
        <taxon>Ecdysozoa</taxon>
        <taxon>Arthropoda</taxon>
        <taxon>Chelicerata</taxon>
        <taxon>Arachnida</taxon>
        <taxon>Acari</taxon>
        <taxon>Acariformes</taxon>
        <taxon>Sarcoptiformes</taxon>
        <taxon>Oribatida</taxon>
        <taxon>Brachypylina</taxon>
        <taxon>Oppioidea</taxon>
        <taxon>Oppiidae</taxon>
        <taxon>Oppiella</taxon>
    </lineage>
</organism>
<dbReference type="EMBL" id="OC972815">
    <property type="protein sequence ID" value="CAD7668088.1"/>
    <property type="molecule type" value="Genomic_DNA"/>
</dbReference>
<proteinExistence type="predicted"/>
<keyword evidence="2" id="KW-1185">Reference proteome</keyword>
<dbReference type="SUPFAM" id="SSF160909">
    <property type="entry name" value="ATP12-like"/>
    <property type="match status" value="1"/>
</dbReference>
<gene>
    <name evidence="1" type="ORF">ONB1V03_LOCUS23290</name>
</gene>
<reference evidence="1" key="1">
    <citation type="submission" date="2020-11" db="EMBL/GenBank/DDBJ databases">
        <authorList>
            <person name="Tran Van P."/>
        </authorList>
    </citation>
    <scope>NUCLEOTIDE SEQUENCE</scope>
</reference>
<dbReference type="PANTHER" id="PTHR21013">
    <property type="entry name" value="ATP SYNTHASE MITOCHONDRIAL F1 COMPLEX ASSEMBLY FACTOR 2/ATP12 PROTEIN, MITOCHONDRIAL PRECURSOR"/>
    <property type="match status" value="1"/>
</dbReference>
<protein>
    <recommendedName>
        <fullName evidence="3">ATP synthase mitochondrial F1 complex assembly factor 2</fullName>
    </recommendedName>
</protein>
<evidence type="ECO:0000313" key="1">
    <source>
        <dbReference type="EMBL" id="CAD7668088.1"/>
    </source>
</evidence>
<dbReference type="GO" id="GO:0005739">
    <property type="term" value="C:mitochondrion"/>
    <property type="evidence" value="ECO:0007669"/>
    <property type="project" value="TreeGrafter"/>
</dbReference>
<accession>A0A7R9MW25</accession>
<evidence type="ECO:0000313" key="2">
    <source>
        <dbReference type="Proteomes" id="UP000728032"/>
    </source>
</evidence>
<sequence>NTAIDNPGHDCRQSLADSILEFIDSDTLCFRVTEPKELSDLQQTLWDPMVGWFEHRFHCIIPVTQTVHLDAMSSDLKSGLLRHLCSHNRWSLLGLKFATENLKSVILSLALTERRLSVDECVNYSRLEEEFAIAKWGRIPSAHDLELHALRSRVSAALLFYITNCENRQLSQKGDSFAKTLESVQ</sequence>
<dbReference type="Pfam" id="PF07542">
    <property type="entry name" value="ATP12"/>
    <property type="match status" value="1"/>
</dbReference>
<evidence type="ECO:0008006" key="3">
    <source>
        <dbReference type="Google" id="ProtNLM"/>
    </source>
</evidence>
<dbReference type="Proteomes" id="UP000728032">
    <property type="component" value="Unassembled WGS sequence"/>
</dbReference>
<dbReference type="GO" id="GO:0033615">
    <property type="term" value="P:mitochondrial proton-transporting ATP synthase complex assembly"/>
    <property type="evidence" value="ECO:0007669"/>
    <property type="project" value="TreeGrafter"/>
</dbReference>
<dbReference type="AlphaFoldDB" id="A0A7R9MW25"/>
<dbReference type="InterPro" id="IPR023335">
    <property type="entry name" value="ATP12_ortho_dom_sf"/>
</dbReference>
<dbReference type="OrthoDB" id="5673at2759"/>
<dbReference type="InterPro" id="IPR011419">
    <property type="entry name" value="ATP12_ATP_synth-F1-assembly"/>
</dbReference>